<keyword evidence="5" id="KW-1185">Reference proteome</keyword>
<keyword evidence="3" id="KW-1133">Transmembrane helix</keyword>
<keyword evidence="2 3" id="KW-0472">Membrane</keyword>
<feature type="transmembrane region" description="Helical" evidence="3">
    <location>
        <begin position="248"/>
        <end position="269"/>
    </location>
</feature>
<dbReference type="PIRSF" id="PIRSF005690">
    <property type="entry name" value="GerBA"/>
    <property type="match status" value="1"/>
</dbReference>
<name>A0ABT6THI9_9BACL</name>
<feature type="transmembrane region" description="Helical" evidence="3">
    <location>
        <begin position="409"/>
        <end position="435"/>
    </location>
</feature>
<organism evidence="4 5">
    <name type="scientific">Cohnella hashimotonis</name>
    <dbReference type="NCBI Taxonomy" id="2826895"/>
    <lineage>
        <taxon>Bacteria</taxon>
        <taxon>Bacillati</taxon>
        <taxon>Bacillota</taxon>
        <taxon>Bacilli</taxon>
        <taxon>Bacillales</taxon>
        <taxon>Paenibacillaceae</taxon>
        <taxon>Cohnella</taxon>
    </lineage>
</organism>
<comment type="similarity">
    <text evidence="1">Belongs to the GerABKA family.</text>
</comment>
<reference evidence="4" key="1">
    <citation type="submission" date="2023-04" db="EMBL/GenBank/DDBJ databases">
        <title>Comparative genomic analysis of Cohnella hashimotonis sp. nov., isolated from the International Space Station.</title>
        <authorList>
            <person name="Venkateswaran K."/>
            <person name="Simpson A."/>
        </authorList>
    </citation>
    <scope>NUCLEOTIDE SEQUENCE</scope>
    <source>
        <strain evidence="4">F6_2S_P_1</strain>
    </source>
</reference>
<dbReference type="PANTHER" id="PTHR22550:SF5">
    <property type="entry name" value="LEUCINE ZIPPER PROTEIN 4"/>
    <property type="match status" value="1"/>
</dbReference>
<feature type="transmembrane region" description="Helical" evidence="3">
    <location>
        <begin position="290"/>
        <end position="309"/>
    </location>
</feature>
<dbReference type="RefSeq" id="WP_282909176.1">
    <property type="nucleotide sequence ID" value="NZ_JAGRPV010000001.1"/>
</dbReference>
<dbReference type="PANTHER" id="PTHR22550">
    <property type="entry name" value="SPORE GERMINATION PROTEIN"/>
    <property type="match status" value="1"/>
</dbReference>
<sequence length="460" mass="50823">MRPYRFSTDTVARLLEQHFGRSADLALVPIRIGSGQGMLCYLKTMTNAGFLTENVTKPLLQAHRQGNFPPDGLGLDALREFLFGGLVTLLLGDPQSLSALLSQGYAGLLLDGEPNMLIIDVKELEKRPIGEPTTQNVIKGPKEAFTESADTNMSLIRRRIINERLRFEKFVVGSQTKTPVYLTFMEGEADERVLRDIRDFLQDNSMVSLFDSGSLEQLFRSKRTLLFPAVYHSERPDSICSCLLDKRVGLIVNGSPFVLIVPALFADFFKSPEDEYQWSVIGSLIRSLRYLAFMLSLSLSALYVAVTCYHQELIPTLLLTSIAAQRTGIPFPAVVEMFLMEITFELLREAGTRMPRLVGQSISIAGALVLGEAAVQAGIVSNITVIVVALTAIAGFVSPVYSFGANIRLFRYVLIILGSLFGLFGVIVGIAFLAVQLTQIETFGIPYFSPMSRLGRRRSS</sequence>
<protein>
    <submittedName>
        <fullName evidence="4">Spore germination protein</fullName>
    </submittedName>
</protein>
<evidence type="ECO:0000313" key="5">
    <source>
        <dbReference type="Proteomes" id="UP001161691"/>
    </source>
</evidence>
<feature type="transmembrane region" description="Helical" evidence="3">
    <location>
        <begin position="368"/>
        <end position="397"/>
    </location>
</feature>
<dbReference type="Proteomes" id="UP001161691">
    <property type="component" value="Unassembled WGS sequence"/>
</dbReference>
<comment type="caution">
    <text evidence="4">The sequence shown here is derived from an EMBL/GenBank/DDBJ whole genome shotgun (WGS) entry which is preliminary data.</text>
</comment>
<dbReference type="InterPro" id="IPR004995">
    <property type="entry name" value="Spore_Ger"/>
</dbReference>
<evidence type="ECO:0000256" key="3">
    <source>
        <dbReference type="SAM" id="Phobius"/>
    </source>
</evidence>
<gene>
    <name evidence="4" type="ORF">KB449_15135</name>
</gene>
<proteinExistence type="inferred from homology"/>
<keyword evidence="3" id="KW-0812">Transmembrane</keyword>
<dbReference type="Pfam" id="PF03323">
    <property type="entry name" value="GerA"/>
    <property type="match status" value="1"/>
</dbReference>
<evidence type="ECO:0000313" key="4">
    <source>
        <dbReference type="EMBL" id="MDI4646311.1"/>
    </source>
</evidence>
<dbReference type="InterPro" id="IPR050768">
    <property type="entry name" value="UPF0353/GerABKA_families"/>
</dbReference>
<evidence type="ECO:0000256" key="2">
    <source>
        <dbReference type="ARBA" id="ARBA00023136"/>
    </source>
</evidence>
<accession>A0ABT6THI9</accession>
<dbReference type="EMBL" id="JAGRPV010000001">
    <property type="protein sequence ID" value="MDI4646311.1"/>
    <property type="molecule type" value="Genomic_DNA"/>
</dbReference>
<evidence type="ECO:0000256" key="1">
    <source>
        <dbReference type="ARBA" id="ARBA00005278"/>
    </source>
</evidence>